<accession>A0A7C5DIT6</accession>
<feature type="region of interest" description="Disordered" evidence="1">
    <location>
        <begin position="135"/>
        <end position="155"/>
    </location>
</feature>
<organism evidence="2">
    <name type="scientific">Chlorobaculum parvum</name>
    <dbReference type="NCBI Taxonomy" id="274539"/>
    <lineage>
        <taxon>Bacteria</taxon>
        <taxon>Pseudomonadati</taxon>
        <taxon>Chlorobiota</taxon>
        <taxon>Chlorobiia</taxon>
        <taxon>Chlorobiales</taxon>
        <taxon>Chlorobiaceae</taxon>
        <taxon>Chlorobaculum</taxon>
    </lineage>
</organism>
<dbReference type="PANTHER" id="PTHR34547">
    <property type="entry name" value="YACP-LIKE NYN DOMAIN PROTEIN"/>
    <property type="match status" value="1"/>
</dbReference>
<dbReference type="PANTHER" id="PTHR34547:SF1">
    <property type="entry name" value="YACP-LIKE NYN DOMAIN PROTEIN"/>
    <property type="match status" value="1"/>
</dbReference>
<name>A0A7C5DIT6_9CHLB</name>
<dbReference type="Pfam" id="PF05991">
    <property type="entry name" value="NYN_YacP"/>
    <property type="match status" value="1"/>
</dbReference>
<dbReference type="AlphaFoldDB" id="A0A7C5DIT6"/>
<dbReference type="EMBL" id="DRSQ01000143">
    <property type="protein sequence ID" value="HHE32375.1"/>
    <property type="molecule type" value="Genomic_DNA"/>
</dbReference>
<evidence type="ECO:0000256" key="1">
    <source>
        <dbReference type="SAM" id="MobiDB-lite"/>
    </source>
</evidence>
<sequence>MPSKYRETVIDGYNLIHKLRNMAPDEPMASMREGLEVMLTRYRQKSRRHVTVVYDGGSGPRAHSSRGSIEVTYSGSRKSADRWIIDHARSLEPRPGMMLVVSSDREIQRHATAWGARCIDSETFIEELAAMGITANGDASPSRKTGEKSASSNPLSDKEVDYWLRMFDRKK</sequence>
<feature type="compositionally biased region" description="Polar residues" evidence="1">
    <location>
        <begin position="137"/>
        <end position="155"/>
    </location>
</feature>
<protein>
    <recommendedName>
        <fullName evidence="3">NYN domain-containing protein</fullName>
    </recommendedName>
</protein>
<reference evidence="2" key="1">
    <citation type="journal article" date="2020" name="mSystems">
        <title>Genome- and Community-Level Interaction Insights into Carbon Utilization and Element Cycling Functions of Hydrothermarchaeota in Hydrothermal Sediment.</title>
        <authorList>
            <person name="Zhou Z."/>
            <person name="Liu Y."/>
            <person name="Xu W."/>
            <person name="Pan J."/>
            <person name="Luo Z.H."/>
            <person name="Li M."/>
        </authorList>
    </citation>
    <scope>NUCLEOTIDE SEQUENCE [LARGE SCALE GENOMIC DNA]</scope>
    <source>
        <strain evidence="2">HyVt-633</strain>
    </source>
</reference>
<dbReference type="Proteomes" id="UP000886058">
    <property type="component" value="Unassembled WGS sequence"/>
</dbReference>
<dbReference type="InterPro" id="IPR010298">
    <property type="entry name" value="YacP-like"/>
</dbReference>
<evidence type="ECO:0008006" key="3">
    <source>
        <dbReference type="Google" id="ProtNLM"/>
    </source>
</evidence>
<evidence type="ECO:0000313" key="2">
    <source>
        <dbReference type="EMBL" id="HHE32375.1"/>
    </source>
</evidence>
<comment type="caution">
    <text evidence="2">The sequence shown here is derived from an EMBL/GenBank/DDBJ whole genome shotgun (WGS) entry which is preliminary data.</text>
</comment>
<gene>
    <name evidence="2" type="ORF">ENL07_07055</name>
</gene>
<proteinExistence type="predicted"/>